<gene>
    <name evidence="6" type="ORF">NSED_01725</name>
</gene>
<dbReference type="Proteomes" id="UP000006100">
    <property type="component" value="Chromosome"/>
</dbReference>
<dbReference type="Pfam" id="PF00413">
    <property type="entry name" value="Peptidase_M10"/>
    <property type="match status" value="1"/>
</dbReference>
<dbReference type="GO" id="GO:0030574">
    <property type="term" value="P:collagen catabolic process"/>
    <property type="evidence" value="ECO:0007669"/>
    <property type="project" value="TreeGrafter"/>
</dbReference>
<dbReference type="PANTHER" id="PTHR10201">
    <property type="entry name" value="MATRIX METALLOPROTEINASE"/>
    <property type="match status" value="1"/>
</dbReference>
<dbReference type="PANTHER" id="PTHR10201:SF213">
    <property type="entry name" value="METALLOENDOPROTEINASE 2-MMP-LIKE"/>
    <property type="match status" value="1"/>
</dbReference>
<dbReference type="InterPro" id="IPR013783">
    <property type="entry name" value="Ig-like_fold"/>
</dbReference>
<dbReference type="AlphaFoldDB" id="K0BAN8"/>
<keyword evidence="7" id="KW-1185">Reference proteome</keyword>
<reference evidence="6 7" key="1">
    <citation type="journal article" date="2012" name="J. Bacteriol.">
        <title>Draft Genome Sequence of an Ammonia-Oxidizing Archaeon, "Candidatus Nitrosopumilus sediminis" AR2, from Svalbard in the Arctic Circle.</title>
        <authorList>
            <person name="Park S.J."/>
            <person name="Kim J.G."/>
            <person name="Jung M.Y."/>
            <person name="Kim S.J."/>
            <person name="Cha I.T."/>
            <person name="Ghai R."/>
            <person name="Martin-Cuadrado A.B."/>
            <person name="Rodriguez-Valera F."/>
            <person name="Rhee S.K."/>
        </authorList>
    </citation>
    <scope>NUCLEOTIDE SEQUENCE [LARGE SCALE GENOMIC DNA]</scope>
    <source>
        <strain evidence="6 7">AR2</strain>
    </source>
</reference>
<dbReference type="KEGG" id="nir:NSED_01725"/>
<evidence type="ECO:0000256" key="3">
    <source>
        <dbReference type="ARBA" id="ARBA00022801"/>
    </source>
</evidence>
<dbReference type="Gene3D" id="2.60.40.10">
    <property type="entry name" value="Immunoglobulins"/>
    <property type="match status" value="2"/>
</dbReference>
<dbReference type="SUPFAM" id="SSF49373">
    <property type="entry name" value="Invasin/intimin cell-adhesion fragments"/>
    <property type="match status" value="1"/>
</dbReference>
<protein>
    <submittedName>
        <fullName evidence="6">Proprotein convertase P</fullName>
    </submittedName>
</protein>
<dbReference type="GeneID" id="13697364"/>
<dbReference type="GO" id="GO:0030198">
    <property type="term" value="P:extracellular matrix organization"/>
    <property type="evidence" value="ECO:0007669"/>
    <property type="project" value="TreeGrafter"/>
</dbReference>
<dbReference type="GO" id="GO:0008270">
    <property type="term" value="F:zinc ion binding"/>
    <property type="evidence" value="ECO:0007669"/>
    <property type="project" value="InterPro"/>
</dbReference>
<name>K0BAN8_9ARCH</name>
<dbReference type="InterPro" id="IPR024079">
    <property type="entry name" value="MetalloPept_cat_dom_sf"/>
</dbReference>
<dbReference type="InterPro" id="IPR001818">
    <property type="entry name" value="Pept_M10_metallopeptidase"/>
</dbReference>
<dbReference type="GO" id="GO:0031012">
    <property type="term" value="C:extracellular matrix"/>
    <property type="evidence" value="ECO:0007669"/>
    <property type="project" value="InterPro"/>
</dbReference>
<sequence length="471" mass="48852">MIKSSVLIGFVASLLFVSLIAYSLPAFAQGPDNPGKPDVIAVSGIVPGKNLVVHILLEVPPGADRNQAAAAALASQGARAFTVEEYSLTGLVWDQFSDGDPGNDSVIQRYNPQNDPTGGNGLTALLNTHATWNNVATSSFAFEYGGTTGKCPSLVQECKGRQTFDGNNDVAWLALRDANTLGVTWSGTSIDEADMALNTNFDWATDGVTNFDVETVFLHENGHAAGIGHSEVSGAIMEPVYAKPNRILQQDDIDALTALYPGTSTPTNNSPTVSISSPSDNSSFDSASVILFAGSASDIEDGDITANLSWTSNIDGAIGTGGSFSASLTDGTHIITAQVTDAGGKTATDSITITVGEIIVAEKTSVNPIVYSLTGGKNSDRHLLVTIHVVDNLGQGVAGANVSITLDRDTPPPFTYTGSATTGTDGKITFQLSNAKSGCYTTVVAVDSVPAWDGVQPQDGSDPENPGFCKP</sequence>
<dbReference type="PATRIC" id="fig|1229909.8.peg.360"/>
<evidence type="ECO:0000313" key="7">
    <source>
        <dbReference type="Proteomes" id="UP000006100"/>
    </source>
</evidence>
<keyword evidence="1" id="KW-0645">Protease</keyword>
<proteinExistence type="predicted"/>
<dbReference type="RefSeq" id="WP_014964529.1">
    <property type="nucleotide sequence ID" value="NC_018656.1"/>
</dbReference>
<evidence type="ECO:0000256" key="4">
    <source>
        <dbReference type="ARBA" id="ARBA00022833"/>
    </source>
</evidence>
<keyword evidence="3" id="KW-0378">Hydrolase</keyword>
<dbReference type="InterPro" id="IPR021190">
    <property type="entry name" value="Pept_M10A"/>
</dbReference>
<dbReference type="eggNOG" id="arCOG07581">
    <property type="taxonomic scope" value="Archaea"/>
</dbReference>
<dbReference type="STRING" id="1229909.NSED_01725"/>
<dbReference type="PRINTS" id="PR00138">
    <property type="entry name" value="MATRIXIN"/>
</dbReference>
<dbReference type="HOGENOM" id="CLU_579531_0_0_2"/>
<evidence type="ECO:0000256" key="2">
    <source>
        <dbReference type="ARBA" id="ARBA00022723"/>
    </source>
</evidence>
<dbReference type="InterPro" id="IPR008964">
    <property type="entry name" value="Invasin/intimin_cell_adhesion"/>
</dbReference>
<dbReference type="EMBL" id="CP003843">
    <property type="protein sequence ID" value="AFS82157.1"/>
    <property type="molecule type" value="Genomic_DNA"/>
</dbReference>
<feature type="domain" description="Peptidase M10 metallopeptidase" evidence="5">
    <location>
        <begin position="180"/>
        <end position="260"/>
    </location>
</feature>
<evidence type="ECO:0000259" key="5">
    <source>
        <dbReference type="Pfam" id="PF00413"/>
    </source>
</evidence>
<organism evidence="6 7">
    <name type="scientific">Candidatus Nitrosopumilus sediminis</name>
    <dbReference type="NCBI Taxonomy" id="1229909"/>
    <lineage>
        <taxon>Archaea</taxon>
        <taxon>Nitrososphaerota</taxon>
        <taxon>Nitrososphaeria</taxon>
        <taxon>Nitrosopumilales</taxon>
        <taxon>Nitrosopumilaceae</taxon>
        <taxon>Nitrosopumilus</taxon>
    </lineage>
</organism>
<dbReference type="eggNOG" id="arCOG04994">
    <property type="taxonomic scope" value="Archaea"/>
</dbReference>
<keyword evidence="2" id="KW-0479">Metal-binding</keyword>
<evidence type="ECO:0000256" key="1">
    <source>
        <dbReference type="ARBA" id="ARBA00022670"/>
    </source>
</evidence>
<dbReference type="GO" id="GO:0004222">
    <property type="term" value="F:metalloendopeptidase activity"/>
    <property type="evidence" value="ECO:0007669"/>
    <property type="project" value="InterPro"/>
</dbReference>
<accession>K0BAN8</accession>
<dbReference type="Gene3D" id="3.40.390.10">
    <property type="entry name" value="Collagenase (Catalytic Domain)"/>
    <property type="match status" value="1"/>
</dbReference>
<keyword evidence="4" id="KW-0862">Zinc</keyword>
<dbReference type="SUPFAM" id="SSF55486">
    <property type="entry name" value="Metalloproteases ('zincins'), catalytic domain"/>
    <property type="match status" value="1"/>
</dbReference>
<dbReference type="GO" id="GO:0006508">
    <property type="term" value="P:proteolysis"/>
    <property type="evidence" value="ECO:0007669"/>
    <property type="project" value="UniProtKB-KW"/>
</dbReference>
<evidence type="ECO:0000313" key="6">
    <source>
        <dbReference type="EMBL" id="AFS82157.1"/>
    </source>
</evidence>